<dbReference type="GO" id="GO:0005634">
    <property type="term" value="C:nucleus"/>
    <property type="evidence" value="ECO:0007669"/>
    <property type="project" value="UniProtKB-SubCell"/>
</dbReference>
<dbReference type="AlphaFoldDB" id="A0A4U5PMV7"/>
<evidence type="ECO:0000256" key="2">
    <source>
        <dbReference type="ARBA" id="ARBA00022491"/>
    </source>
</evidence>
<gene>
    <name evidence="9" type="ORF">D5086_0000202490</name>
</gene>
<dbReference type="PROSITE" id="PS51754">
    <property type="entry name" value="OVATE"/>
    <property type="match status" value="1"/>
</dbReference>
<feature type="region of interest" description="Disordered" evidence="7">
    <location>
        <begin position="17"/>
        <end position="58"/>
    </location>
</feature>
<evidence type="ECO:0000256" key="1">
    <source>
        <dbReference type="ARBA" id="ARBA00004123"/>
    </source>
</evidence>
<keyword evidence="4 6" id="KW-0804">Transcription</keyword>
<reference evidence="9" key="1">
    <citation type="submission" date="2018-10" db="EMBL/GenBank/DDBJ databases">
        <title>Population genomic analysis revealed the cold adaptation of white poplar.</title>
        <authorList>
            <person name="Liu Y.-J."/>
        </authorList>
    </citation>
    <scope>NUCLEOTIDE SEQUENCE [LARGE SCALE GENOMIC DNA]</scope>
    <source>
        <strain evidence="9">PAL-ZL1</strain>
    </source>
</reference>
<keyword evidence="5 6" id="KW-0539">Nucleus</keyword>
<feature type="compositionally biased region" description="Basic and acidic residues" evidence="7">
    <location>
        <begin position="25"/>
        <end position="34"/>
    </location>
</feature>
<feature type="domain" description="OVATE" evidence="8">
    <location>
        <begin position="109"/>
        <end position="168"/>
    </location>
</feature>
<dbReference type="InterPro" id="IPR038933">
    <property type="entry name" value="Ovate"/>
</dbReference>
<dbReference type="EMBL" id="RCHU01000668">
    <property type="protein sequence ID" value="TKR98512.1"/>
    <property type="molecule type" value="Genomic_DNA"/>
</dbReference>
<evidence type="ECO:0000256" key="3">
    <source>
        <dbReference type="ARBA" id="ARBA00023015"/>
    </source>
</evidence>
<proteinExistence type="predicted"/>
<dbReference type="PROSITE" id="PS51257">
    <property type="entry name" value="PROKAR_LIPOPROTEIN"/>
    <property type="match status" value="1"/>
</dbReference>
<dbReference type="GO" id="GO:0045892">
    <property type="term" value="P:negative regulation of DNA-templated transcription"/>
    <property type="evidence" value="ECO:0007669"/>
    <property type="project" value="UniProtKB-UniRule"/>
</dbReference>
<comment type="function">
    <text evidence="6">Transcriptional repressor that regulates multiple aspects of plant growth and development.</text>
</comment>
<protein>
    <recommendedName>
        <fullName evidence="6">Transcription repressor</fullName>
    </recommendedName>
    <alternativeName>
        <fullName evidence="6">Ovate family protein</fullName>
    </alternativeName>
</protein>
<feature type="region of interest" description="Disordered" evidence="7">
    <location>
        <begin position="75"/>
        <end position="100"/>
    </location>
</feature>
<evidence type="ECO:0000256" key="5">
    <source>
        <dbReference type="ARBA" id="ARBA00023242"/>
    </source>
</evidence>
<dbReference type="InterPro" id="IPR006458">
    <property type="entry name" value="Ovate_C"/>
</dbReference>
<organism evidence="9">
    <name type="scientific">Populus alba</name>
    <name type="common">White poplar</name>
    <dbReference type="NCBI Taxonomy" id="43335"/>
    <lineage>
        <taxon>Eukaryota</taxon>
        <taxon>Viridiplantae</taxon>
        <taxon>Streptophyta</taxon>
        <taxon>Embryophyta</taxon>
        <taxon>Tracheophyta</taxon>
        <taxon>Spermatophyta</taxon>
        <taxon>Magnoliopsida</taxon>
        <taxon>eudicotyledons</taxon>
        <taxon>Gunneridae</taxon>
        <taxon>Pentapetalae</taxon>
        <taxon>rosids</taxon>
        <taxon>fabids</taxon>
        <taxon>Malpighiales</taxon>
        <taxon>Salicaceae</taxon>
        <taxon>Saliceae</taxon>
        <taxon>Populus</taxon>
    </lineage>
</organism>
<dbReference type="NCBIfam" id="TIGR01568">
    <property type="entry name" value="A_thal_3678"/>
    <property type="match status" value="1"/>
</dbReference>
<dbReference type="Pfam" id="PF04844">
    <property type="entry name" value="Ovate"/>
    <property type="match status" value="1"/>
</dbReference>
<evidence type="ECO:0000256" key="4">
    <source>
        <dbReference type="ARBA" id="ARBA00023163"/>
    </source>
</evidence>
<sequence length="191" mass="21348">MFSKKKNTLQTILASNAGCGCGRPKLSDVHEPIPKPRPRTSIPQKDPNPANCSSSSSCDKSVGFSLMDNEEEDYTSTTITLNKDNTSSSQNSESETDPKASKIIDSIAVVKYSDDPFQDFKHSMLQMVVEKNIYSRNDLEELLNCFLELNSPCHHSVIVQAFTEIWNEIISKRIVKKPCAQLDVSQKMKES</sequence>
<comment type="caution">
    <text evidence="9">The sequence shown here is derived from an EMBL/GenBank/DDBJ whole genome shotgun (WGS) entry which is preliminary data.</text>
</comment>
<feature type="compositionally biased region" description="Low complexity" evidence="7">
    <location>
        <begin position="84"/>
        <end position="93"/>
    </location>
</feature>
<dbReference type="STRING" id="43335.A0A4U5PMV7"/>
<comment type="subcellular location">
    <subcellularLocation>
        <location evidence="1 6">Nucleus</location>
    </subcellularLocation>
</comment>
<dbReference type="PANTHER" id="PTHR33057">
    <property type="entry name" value="TRANSCRIPTION REPRESSOR OFP7-RELATED"/>
    <property type="match status" value="1"/>
</dbReference>
<evidence type="ECO:0000313" key="9">
    <source>
        <dbReference type="EMBL" id="TKR98512.1"/>
    </source>
</evidence>
<keyword evidence="3 6" id="KW-0805">Transcription regulation</keyword>
<evidence type="ECO:0000256" key="7">
    <source>
        <dbReference type="SAM" id="MobiDB-lite"/>
    </source>
</evidence>
<keyword evidence="2 6" id="KW-0678">Repressor</keyword>
<accession>A0A4U5PMV7</accession>
<name>A0A4U5PMV7_POPAL</name>
<dbReference type="PANTHER" id="PTHR33057:SF211">
    <property type="entry name" value="TRANSCRIPTION REPRESSOR"/>
    <property type="match status" value="1"/>
</dbReference>
<evidence type="ECO:0000256" key="6">
    <source>
        <dbReference type="RuleBase" id="RU367028"/>
    </source>
</evidence>
<evidence type="ECO:0000259" key="8">
    <source>
        <dbReference type="PROSITE" id="PS51754"/>
    </source>
</evidence>